<feature type="compositionally biased region" description="Polar residues" evidence="1">
    <location>
        <begin position="424"/>
        <end position="435"/>
    </location>
</feature>
<dbReference type="Proteomes" id="UP000515908">
    <property type="component" value="Chromosome 18"/>
</dbReference>
<dbReference type="VEuPathDB" id="TriTrypDB:ADEAN_000824100"/>
<sequence length="580" mass="64859">MKAFQSKKRSPSPANNNYDFTLRYERAKLFANIVKNFDTNIIKTSQTMREVSNTFNSVAASYSEVCLCVNNTNNETKGSTTSPSLVTAASTMHNNNRLVEQYGVRLQRTATVFSSEMKNMREGKVFTEYNESVANKINKQISDVKSKAAKTVAAGKDCEKQLQVYMKFKGIADKKEGKYRRLNKPISESKKYEKQAAAAKEKEKIYQSKLLFFNDLYDELVNRHFYVIGHTMDDFLSIHLNYMFNLMTVMTCIAPDGNRSVEKFIDQTRTVGKRIGMEEGELIGGLNQNKNRNRSKSVHNFTSYFMNRSDDVGLVEGPLTARNDDEESRVANTEMNANKKVNNNVVKSPSPMHDNAPETPKTGRMEAHNNNDAAPFGQTPSKTPNLILTTPPPKNNLNNKVDTREPSHEPFDVISNANNNNSSDVAPTVSSRIETNNNNNNNNNAANAAAFDPAEKPKPKSNNNNNATIPANNTTTNNKNNNEFTFDPVVKPSNNNNNNTNTKKVSPDHTPTEIDRNLVSQNNNNKNNNNNNTVGPRPSAPLEEDSGDEYVDDMGDNNNNTNMNIPQFSDVTSGRQTLQE</sequence>
<feature type="compositionally biased region" description="Basic and acidic residues" evidence="1">
    <location>
        <begin position="505"/>
        <end position="516"/>
    </location>
</feature>
<dbReference type="PANTHER" id="PTHR38148:SF3">
    <property type="entry name" value="BAR DOMAIN-CONTAINING PROTEIN"/>
    <property type="match status" value="1"/>
</dbReference>
<reference evidence="2 3" key="1">
    <citation type="submission" date="2020-08" db="EMBL/GenBank/DDBJ databases">
        <authorList>
            <person name="Newling K."/>
            <person name="Davey J."/>
            <person name="Forrester S."/>
        </authorList>
    </citation>
    <scope>NUCLEOTIDE SEQUENCE [LARGE SCALE GENOMIC DNA]</scope>
    <source>
        <strain evidence="3">Crithidia deanei Carvalho (ATCC PRA-265)</strain>
    </source>
</reference>
<dbReference type="PANTHER" id="PTHR38148">
    <property type="entry name" value="BAR DOMAIN-CONTAINING PROTEIN"/>
    <property type="match status" value="1"/>
</dbReference>
<feature type="compositionally biased region" description="Low complexity" evidence="1">
    <location>
        <begin position="522"/>
        <end position="532"/>
    </location>
</feature>
<feature type="compositionally biased region" description="Polar residues" evidence="1">
    <location>
        <begin position="565"/>
        <end position="580"/>
    </location>
</feature>
<protein>
    <recommendedName>
        <fullName evidence="4">BAR domain containing protein</fullName>
    </recommendedName>
</protein>
<feature type="compositionally biased region" description="Basic and acidic residues" evidence="1">
    <location>
        <begin position="401"/>
        <end position="411"/>
    </location>
</feature>
<gene>
    <name evidence="2" type="ORF">ADEAN_000824100</name>
</gene>
<evidence type="ECO:0000313" key="3">
    <source>
        <dbReference type="Proteomes" id="UP000515908"/>
    </source>
</evidence>
<proteinExistence type="predicted"/>
<organism evidence="2 3">
    <name type="scientific">Angomonas deanei</name>
    <dbReference type="NCBI Taxonomy" id="59799"/>
    <lineage>
        <taxon>Eukaryota</taxon>
        <taxon>Discoba</taxon>
        <taxon>Euglenozoa</taxon>
        <taxon>Kinetoplastea</taxon>
        <taxon>Metakinetoplastina</taxon>
        <taxon>Trypanosomatida</taxon>
        <taxon>Trypanosomatidae</taxon>
        <taxon>Strigomonadinae</taxon>
        <taxon>Angomonas</taxon>
    </lineage>
</organism>
<accession>A0A7G2CMT4</accession>
<feature type="compositionally biased region" description="Low complexity" evidence="1">
    <location>
        <begin position="338"/>
        <end position="347"/>
    </location>
</feature>
<feature type="compositionally biased region" description="Low complexity" evidence="1">
    <location>
        <begin position="382"/>
        <end position="400"/>
    </location>
</feature>
<name>A0A7G2CMT4_9TRYP</name>
<feature type="compositionally biased region" description="Low complexity" evidence="1">
    <location>
        <begin position="436"/>
        <end position="450"/>
    </location>
</feature>
<dbReference type="AlphaFoldDB" id="A0A7G2CMT4"/>
<feature type="region of interest" description="Disordered" evidence="1">
    <location>
        <begin position="336"/>
        <end position="580"/>
    </location>
</feature>
<feature type="compositionally biased region" description="Low complexity" evidence="1">
    <location>
        <begin position="460"/>
        <end position="504"/>
    </location>
</feature>
<evidence type="ECO:0008006" key="4">
    <source>
        <dbReference type="Google" id="ProtNLM"/>
    </source>
</evidence>
<keyword evidence="3" id="KW-1185">Reference proteome</keyword>
<feature type="compositionally biased region" description="Acidic residues" evidence="1">
    <location>
        <begin position="542"/>
        <end position="555"/>
    </location>
</feature>
<evidence type="ECO:0000256" key="1">
    <source>
        <dbReference type="SAM" id="MobiDB-lite"/>
    </source>
</evidence>
<evidence type="ECO:0000313" key="2">
    <source>
        <dbReference type="EMBL" id="CAD2220719.1"/>
    </source>
</evidence>
<dbReference type="EMBL" id="LR877162">
    <property type="protein sequence ID" value="CAD2220719.1"/>
    <property type="molecule type" value="Genomic_DNA"/>
</dbReference>